<organism evidence="3 4">
    <name type="scientific">Bombiscardovia coagulans</name>
    <dbReference type="NCBI Taxonomy" id="686666"/>
    <lineage>
        <taxon>Bacteria</taxon>
        <taxon>Bacillati</taxon>
        <taxon>Actinomycetota</taxon>
        <taxon>Actinomycetes</taxon>
        <taxon>Bifidobacteriales</taxon>
        <taxon>Bifidobacteriaceae</taxon>
        <taxon>Bombiscardovia</taxon>
    </lineage>
</organism>
<dbReference type="AlphaFoldDB" id="A0A261ER01"/>
<protein>
    <submittedName>
        <fullName evidence="3">Pilus assembly protein</fullName>
    </submittedName>
</protein>
<sequence length="135" mass="14126">MCPEVGRVKRNCWLRYWRWHKCSDSGAVTAEFAVILPAVVAVAALLLGLTKAVGVSLDCQDAARAAAREIVVHQGKGNPAGVAKQVAGDQAQLSLQQSDRTVSVVVSCPVTTGSLGFIPARVSGSAVGVLNEKEE</sequence>
<dbReference type="InterPro" id="IPR012495">
    <property type="entry name" value="TadE-like_dom"/>
</dbReference>
<keyword evidence="4" id="KW-1185">Reference proteome</keyword>
<dbReference type="EMBL" id="MWWS01000005">
    <property type="protein sequence ID" value="OZG49282.1"/>
    <property type="molecule type" value="Genomic_DNA"/>
</dbReference>
<dbReference type="InterPro" id="IPR049790">
    <property type="entry name" value="Rv3655c/TadE"/>
</dbReference>
<reference evidence="3 4" key="1">
    <citation type="journal article" date="2017" name="BMC Genomics">
        <title>Comparative genomic and phylogenomic analyses of the Bifidobacteriaceae family.</title>
        <authorList>
            <person name="Lugli G.A."/>
            <person name="Milani C."/>
            <person name="Turroni F."/>
            <person name="Duranti S."/>
            <person name="Mancabelli L."/>
            <person name="Mangifesta M."/>
            <person name="Ferrario C."/>
            <person name="Modesto M."/>
            <person name="Mattarelli P."/>
            <person name="Jiri K."/>
            <person name="van Sinderen D."/>
            <person name="Ventura M."/>
        </authorList>
    </citation>
    <scope>NUCLEOTIDE SEQUENCE [LARGE SCALE GENOMIC DNA]</scope>
    <source>
        <strain evidence="3 4">DSM 22924</strain>
    </source>
</reference>
<feature type="domain" description="TadE-like" evidence="2">
    <location>
        <begin position="26"/>
        <end position="68"/>
    </location>
</feature>
<comment type="caution">
    <text evidence="3">The sequence shown here is derived from an EMBL/GenBank/DDBJ whole genome shotgun (WGS) entry which is preliminary data.</text>
</comment>
<gene>
    <name evidence="3" type="ORF">BOCO_1091</name>
</gene>
<keyword evidence="1" id="KW-1133">Transmembrane helix</keyword>
<dbReference type="Pfam" id="PF07811">
    <property type="entry name" value="TadE"/>
    <property type="match status" value="1"/>
</dbReference>
<accession>A0A261ER01</accession>
<evidence type="ECO:0000256" key="1">
    <source>
        <dbReference type="SAM" id="Phobius"/>
    </source>
</evidence>
<dbReference type="NCBIfam" id="NF041390">
    <property type="entry name" value="TadE_Rv3655c"/>
    <property type="match status" value="1"/>
</dbReference>
<keyword evidence="1" id="KW-0812">Transmembrane</keyword>
<dbReference type="Proteomes" id="UP000216004">
    <property type="component" value="Unassembled WGS sequence"/>
</dbReference>
<name>A0A261ER01_9BIFI</name>
<proteinExistence type="predicted"/>
<evidence type="ECO:0000259" key="2">
    <source>
        <dbReference type="Pfam" id="PF07811"/>
    </source>
</evidence>
<evidence type="ECO:0000313" key="3">
    <source>
        <dbReference type="EMBL" id="OZG49282.1"/>
    </source>
</evidence>
<keyword evidence="1" id="KW-0472">Membrane</keyword>
<feature type="transmembrane region" description="Helical" evidence="1">
    <location>
        <begin position="27"/>
        <end position="47"/>
    </location>
</feature>
<evidence type="ECO:0000313" key="4">
    <source>
        <dbReference type="Proteomes" id="UP000216004"/>
    </source>
</evidence>